<dbReference type="Proteomes" id="UP000579250">
    <property type="component" value="Unassembled WGS sequence"/>
</dbReference>
<name>A0A846Z554_9ACTN</name>
<protein>
    <submittedName>
        <fullName evidence="1">Uncharacterized protein</fullName>
    </submittedName>
</protein>
<proteinExistence type="predicted"/>
<reference evidence="1 2" key="1">
    <citation type="submission" date="2020-04" db="EMBL/GenBank/DDBJ databases">
        <title>MicrobeNet Type strains.</title>
        <authorList>
            <person name="Nicholson A.C."/>
        </authorList>
    </citation>
    <scope>NUCLEOTIDE SEQUENCE [LARGE SCALE GENOMIC DNA]</scope>
    <source>
        <strain evidence="1 2">ATCC BAA-277</strain>
    </source>
</reference>
<dbReference type="InterPro" id="IPR049457">
    <property type="entry name" value="Emfourin"/>
</dbReference>
<accession>A0A846Z554</accession>
<gene>
    <name evidence="1" type="ORF">HGB48_19005</name>
</gene>
<keyword evidence="2" id="KW-1185">Reference proteome</keyword>
<dbReference type="RefSeq" id="WP_067629585.1">
    <property type="nucleotide sequence ID" value="NZ_JAAXPI010000026.1"/>
</dbReference>
<sequence length="102" mass="10484">MRVKIESAGGFTGRNTVVALYDTAALPAGRAGRIRAAVDALAAAQERGEPDEIGADLPAYRVTVDEPDEEPRVFEVRGDPTAGVGSVLGALLHGPDAGPDTT</sequence>
<evidence type="ECO:0000313" key="2">
    <source>
        <dbReference type="Proteomes" id="UP000579250"/>
    </source>
</evidence>
<dbReference type="Pfam" id="PF20242">
    <property type="entry name" value="Emfourin"/>
    <property type="match status" value="1"/>
</dbReference>
<dbReference type="AlphaFoldDB" id="A0A846Z554"/>
<organism evidence="1 2">
    <name type="scientific">Actinomadura latina</name>
    <dbReference type="NCBI Taxonomy" id="163603"/>
    <lineage>
        <taxon>Bacteria</taxon>
        <taxon>Bacillati</taxon>
        <taxon>Actinomycetota</taxon>
        <taxon>Actinomycetes</taxon>
        <taxon>Streptosporangiales</taxon>
        <taxon>Thermomonosporaceae</taxon>
        <taxon>Actinomadura</taxon>
    </lineage>
</organism>
<dbReference type="EMBL" id="JAAXPI010000026">
    <property type="protein sequence ID" value="NKZ05818.1"/>
    <property type="molecule type" value="Genomic_DNA"/>
</dbReference>
<evidence type="ECO:0000313" key="1">
    <source>
        <dbReference type="EMBL" id="NKZ05818.1"/>
    </source>
</evidence>
<comment type="caution">
    <text evidence="1">The sequence shown here is derived from an EMBL/GenBank/DDBJ whole genome shotgun (WGS) entry which is preliminary data.</text>
</comment>